<organism evidence="6 7">
    <name type="scientific">Bordetella ansorpii</name>
    <dbReference type="NCBI Taxonomy" id="288768"/>
    <lineage>
        <taxon>Bacteria</taxon>
        <taxon>Pseudomonadati</taxon>
        <taxon>Pseudomonadota</taxon>
        <taxon>Betaproteobacteria</taxon>
        <taxon>Burkholderiales</taxon>
        <taxon>Alcaligenaceae</taxon>
        <taxon>Bordetella</taxon>
    </lineage>
</organism>
<dbReference type="SUPFAM" id="SSF46785">
    <property type="entry name" value="Winged helix' DNA-binding domain"/>
    <property type="match status" value="1"/>
</dbReference>
<keyword evidence="2" id="KW-0805">Transcription regulation</keyword>
<feature type="domain" description="HTH lysR-type" evidence="5">
    <location>
        <begin position="21"/>
        <end position="79"/>
    </location>
</feature>
<evidence type="ECO:0000256" key="1">
    <source>
        <dbReference type="ARBA" id="ARBA00009437"/>
    </source>
</evidence>
<proteinExistence type="inferred from homology"/>
<dbReference type="InterPro" id="IPR000847">
    <property type="entry name" value="LysR_HTH_N"/>
</dbReference>
<evidence type="ECO:0000256" key="2">
    <source>
        <dbReference type="ARBA" id="ARBA00023015"/>
    </source>
</evidence>
<evidence type="ECO:0000313" key="6">
    <source>
        <dbReference type="EMBL" id="SAI12896.1"/>
    </source>
</evidence>
<comment type="similarity">
    <text evidence="1">Belongs to the LysR transcriptional regulatory family.</text>
</comment>
<dbReference type="Pfam" id="PF00126">
    <property type="entry name" value="HTH_1"/>
    <property type="match status" value="1"/>
</dbReference>
<dbReference type="SUPFAM" id="SSF53850">
    <property type="entry name" value="Periplasmic binding protein-like II"/>
    <property type="match status" value="1"/>
</dbReference>
<dbReference type="InterPro" id="IPR050176">
    <property type="entry name" value="LTTR"/>
</dbReference>
<dbReference type="Proteomes" id="UP000077037">
    <property type="component" value="Unassembled WGS sequence"/>
</dbReference>
<dbReference type="GO" id="GO:0003700">
    <property type="term" value="F:DNA-binding transcription factor activity"/>
    <property type="evidence" value="ECO:0007669"/>
    <property type="project" value="InterPro"/>
</dbReference>
<evidence type="ECO:0000256" key="3">
    <source>
        <dbReference type="ARBA" id="ARBA00023125"/>
    </source>
</evidence>
<gene>
    <name evidence="6" type="primary">cmpR_3</name>
    <name evidence="6" type="ORF">SAMEA1982600_01440</name>
</gene>
<name>A0A157MVX3_9BORD</name>
<dbReference type="PANTHER" id="PTHR30579:SF7">
    <property type="entry name" value="HTH-TYPE TRANSCRIPTIONAL REGULATOR LRHA-RELATED"/>
    <property type="match status" value="1"/>
</dbReference>
<reference evidence="6 7" key="1">
    <citation type="submission" date="2016-03" db="EMBL/GenBank/DDBJ databases">
        <authorList>
            <consortium name="Pathogen Informatics"/>
        </authorList>
    </citation>
    <scope>NUCLEOTIDE SEQUENCE [LARGE SCALE GENOMIC DNA]</scope>
    <source>
        <strain evidence="6 7">NCTC13364</strain>
    </source>
</reference>
<dbReference type="AlphaFoldDB" id="A0A157MVX3"/>
<dbReference type="GO" id="GO:0003677">
    <property type="term" value="F:DNA binding"/>
    <property type="evidence" value="ECO:0007669"/>
    <property type="project" value="UniProtKB-KW"/>
</dbReference>
<sequence length="299" mass="32316">MNAPSDLPPSLTSPLLDDSRVTLDQLRTFVAIIDSGSFHQAALVLHRSQSAVTQKLQQLESALGHILLARKQGRITDLTDAGERFLPGARDILRRVSATIQTTRRASVEGVVRLGVPEDALPRIAPTLASMDWPGLQLQVQTGSSQQLLRDLHQKLDLIIFKQRESAPLPPMAQVLETEDLCWAAPRDTGFDITQAVPLVTSPDGYIYRQCALEALAQANRKWTIVCASANIENVHAAISAGLGIGVLPRRTLAMDQAIATAALNLPALPNLQLAMVTADANNVLATQVAARLKAAWKE</sequence>
<dbReference type="InterPro" id="IPR005119">
    <property type="entry name" value="LysR_subst-bd"/>
</dbReference>
<evidence type="ECO:0000313" key="7">
    <source>
        <dbReference type="Proteomes" id="UP000077037"/>
    </source>
</evidence>
<dbReference type="InterPro" id="IPR036388">
    <property type="entry name" value="WH-like_DNA-bd_sf"/>
</dbReference>
<accession>A0A157MVX3</accession>
<keyword evidence="3" id="KW-0238">DNA-binding</keyword>
<protein>
    <submittedName>
        <fullName evidence="6">LysR family transcriptional regulator</fullName>
    </submittedName>
</protein>
<dbReference type="InterPro" id="IPR036390">
    <property type="entry name" value="WH_DNA-bd_sf"/>
</dbReference>
<evidence type="ECO:0000259" key="5">
    <source>
        <dbReference type="PROSITE" id="PS50931"/>
    </source>
</evidence>
<evidence type="ECO:0000256" key="4">
    <source>
        <dbReference type="ARBA" id="ARBA00023163"/>
    </source>
</evidence>
<dbReference type="PANTHER" id="PTHR30579">
    <property type="entry name" value="TRANSCRIPTIONAL REGULATOR"/>
    <property type="match status" value="1"/>
</dbReference>
<dbReference type="PROSITE" id="PS50931">
    <property type="entry name" value="HTH_LYSR"/>
    <property type="match status" value="1"/>
</dbReference>
<dbReference type="FunFam" id="1.10.10.10:FF:000001">
    <property type="entry name" value="LysR family transcriptional regulator"/>
    <property type="match status" value="1"/>
</dbReference>
<dbReference type="Pfam" id="PF03466">
    <property type="entry name" value="LysR_substrate"/>
    <property type="match status" value="1"/>
</dbReference>
<dbReference type="EMBL" id="FKBS01000013">
    <property type="protein sequence ID" value="SAI12896.1"/>
    <property type="molecule type" value="Genomic_DNA"/>
</dbReference>
<keyword evidence="4" id="KW-0804">Transcription</keyword>
<dbReference type="Gene3D" id="3.40.190.10">
    <property type="entry name" value="Periplasmic binding protein-like II"/>
    <property type="match status" value="2"/>
</dbReference>
<dbReference type="Gene3D" id="1.10.10.10">
    <property type="entry name" value="Winged helix-like DNA-binding domain superfamily/Winged helix DNA-binding domain"/>
    <property type="match status" value="1"/>
</dbReference>